<dbReference type="EMBL" id="VFIA01000012">
    <property type="protein sequence ID" value="MBC3791916.1"/>
    <property type="molecule type" value="Genomic_DNA"/>
</dbReference>
<accession>A0ABR6W5P2</accession>
<sequence>MKMLSALLLSTGLTYGQTLPKLPAWDSLAETYPQDRMPNVRPSTSFYRSHEDPDNVARATLDNLPVKKADSTVHYHIMSRYPQQPYPSTPKLPVMPPQPLPYPPQRRSPHR</sequence>
<reference evidence="2 3" key="1">
    <citation type="submission" date="2019-06" db="EMBL/GenBank/DDBJ databases">
        <title>Spirosoma utsteinense sp. nov. isolated from Antarctic ice-free soils.</title>
        <authorList>
            <person name="Tahon G."/>
        </authorList>
    </citation>
    <scope>NUCLEOTIDE SEQUENCE [LARGE SCALE GENOMIC DNA]</scope>
    <source>
        <strain evidence="2 3">LMG 31447</strain>
    </source>
</reference>
<feature type="compositionally biased region" description="Pro residues" evidence="1">
    <location>
        <begin position="84"/>
        <end position="111"/>
    </location>
</feature>
<name>A0ABR6W5P2_9BACT</name>
<dbReference type="RefSeq" id="WP_186737693.1">
    <property type="nucleotide sequence ID" value="NZ_VFIA01000012.1"/>
</dbReference>
<evidence type="ECO:0000313" key="2">
    <source>
        <dbReference type="EMBL" id="MBC3791916.1"/>
    </source>
</evidence>
<dbReference type="Proteomes" id="UP000700732">
    <property type="component" value="Unassembled WGS sequence"/>
</dbReference>
<proteinExistence type="predicted"/>
<evidence type="ECO:0000313" key="3">
    <source>
        <dbReference type="Proteomes" id="UP000700732"/>
    </source>
</evidence>
<feature type="region of interest" description="Disordered" evidence="1">
    <location>
        <begin position="78"/>
        <end position="111"/>
    </location>
</feature>
<keyword evidence="3" id="KW-1185">Reference proteome</keyword>
<evidence type="ECO:0000256" key="1">
    <source>
        <dbReference type="SAM" id="MobiDB-lite"/>
    </source>
</evidence>
<gene>
    <name evidence="2" type="ORF">FH603_2425</name>
</gene>
<organism evidence="2 3">
    <name type="scientific">Spirosoma utsteinense</name>
    <dbReference type="NCBI Taxonomy" id="2585773"/>
    <lineage>
        <taxon>Bacteria</taxon>
        <taxon>Pseudomonadati</taxon>
        <taxon>Bacteroidota</taxon>
        <taxon>Cytophagia</taxon>
        <taxon>Cytophagales</taxon>
        <taxon>Cytophagaceae</taxon>
        <taxon>Spirosoma</taxon>
    </lineage>
</organism>
<comment type="caution">
    <text evidence="2">The sequence shown here is derived from an EMBL/GenBank/DDBJ whole genome shotgun (WGS) entry which is preliminary data.</text>
</comment>
<protein>
    <submittedName>
        <fullName evidence="2">Uncharacterized protein</fullName>
    </submittedName>
</protein>